<evidence type="ECO:0000313" key="9">
    <source>
        <dbReference type="Proteomes" id="UP000198324"/>
    </source>
</evidence>
<dbReference type="InterPro" id="IPR013785">
    <property type="entry name" value="Aldolase_TIM"/>
</dbReference>
<gene>
    <name evidence="8" type="ORF">SAMN04488503_2379</name>
</gene>
<dbReference type="Pfam" id="PF04055">
    <property type="entry name" value="Radical_SAM"/>
    <property type="match status" value="1"/>
</dbReference>
<dbReference type="SFLD" id="SFLDG01109">
    <property type="entry name" value="Uncharacterised_Radical_SAM_Su"/>
    <property type="match status" value="1"/>
</dbReference>
<dbReference type="InterPro" id="IPR034457">
    <property type="entry name" value="Organic_radical-activating"/>
</dbReference>
<reference evidence="8 9" key="1">
    <citation type="submission" date="2017-06" db="EMBL/GenBank/DDBJ databases">
        <authorList>
            <person name="Kim H.J."/>
            <person name="Triplett B.A."/>
        </authorList>
    </citation>
    <scope>NUCLEOTIDE SEQUENCE [LARGE SCALE GENOMIC DNA]</scope>
    <source>
        <strain evidence="8 9">DSM 13116</strain>
    </source>
</reference>
<evidence type="ECO:0000259" key="7">
    <source>
        <dbReference type="PROSITE" id="PS51918"/>
    </source>
</evidence>
<organism evidence="8 9">
    <name type="scientific">Humidesulfovibrio mexicanus</name>
    <dbReference type="NCBI Taxonomy" id="147047"/>
    <lineage>
        <taxon>Bacteria</taxon>
        <taxon>Pseudomonadati</taxon>
        <taxon>Thermodesulfobacteriota</taxon>
        <taxon>Desulfovibrionia</taxon>
        <taxon>Desulfovibrionales</taxon>
        <taxon>Desulfovibrionaceae</taxon>
        <taxon>Humidesulfovibrio</taxon>
    </lineage>
</organism>
<feature type="domain" description="Radical SAM core" evidence="7">
    <location>
        <begin position="178"/>
        <end position="410"/>
    </location>
</feature>
<name>A0A239B2V4_9BACT</name>
<dbReference type="PANTHER" id="PTHR30352">
    <property type="entry name" value="PYRUVATE FORMATE-LYASE-ACTIVATING ENZYME"/>
    <property type="match status" value="1"/>
</dbReference>
<keyword evidence="6" id="KW-0411">Iron-sulfur</keyword>
<evidence type="ECO:0000256" key="5">
    <source>
        <dbReference type="ARBA" id="ARBA00023004"/>
    </source>
</evidence>
<comment type="cofactor">
    <cofactor evidence="1">
        <name>[4Fe-4S] cluster</name>
        <dbReference type="ChEBI" id="CHEBI:49883"/>
    </cofactor>
</comment>
<evidence type="ECO:0000256" key="1">
    <source>
        <dbReference type="ARBA" id="ARBA00001966"/>
    </source>
</evidence>
<keyword evidence="4" id="KW-0479">Metal-binding</keyword>
<accession>A0A239B2V4</accession>
<keyword evidence="9" id="KW-1185">Reference proteome</keyword>
<proteinExistence type="predicted"/>
<dbReference type="EMBL" id="FZOC01000004">
    <property type="protein sequence ID" value="SNS01941.1"/>
    <property type="molecule type" value="Genomic_DNA"/>
</dbReference>
<keyword evidence="5" id="KW-0408">Iron</keyword>
<dbReference type="GO" id="GO:0046872">
    <property type="term" value="F:metal ion binding"/>
    <property type="evidence" value="ECO:0007669"/>
    <property type="project" value="UniProtKB-KW"/>
</dbReference>
<evidence type="ECO:0000256" key="3">
    <source>
        <dbReference type="ARBA" id="ARBA00022691"/>
    </source>
</evidence>
<dbReference type="Proteomes" id="UP000198324">
    <property type="component" value="Unassembled WGS sequence"/>
</dbReference>
<dbReference type="GO" id="GO:0003824">
    <property type="term" value="F:catalytic activity"/>
    <property type="evidence" value="ECO:0007669"/>
    <property type="project" value="InterPro"/>
</dbReference>
<protein>
    <submittedName>
        <fullName evidence="8">Radical SAM superfamily protein</fullName>
    </submittedName>
</protein>
<dbReference type="RefSeq" id="WP_089274577.1">
    <property type="nucleotide sequence ID" value="NZ_FZOC01000004.1"/>
</dbReference>
<keyword evidence="3" id="KW-0949">S-adenosyl-L-methionine</keyword>
<dbReference type="InterPro" id="IPR058240">
    <property type="entry name" value="rSAM_sf"/>
</dbReference>
<dbReference type="PANTHER" id="PTHR30352:SF5">
    <property type="entry name" value="PYRUVATE FORMATE-LYASE 1-ACTIVATING ENZYME"/>
    <property type="match status" value="1"/>
</dbReference>
<dbReference type="PROSITE" id="PS51918">
    <property type="entry name" value="RADICAL_SAM"/>
    <property type="match status" value="1"/>
</dbReference>
<dbReference type="InterPro" id="IPR007197">
    <property type="entry name" value="rSAM"/>
</dbReference>
<evidence type="ECO:0000256" key="4">
    <source>
        <dbReference type="ARBA" id="ARBA00022723"/>
    </source>
</evidence>
<evidence type="ECO:0000256" key="6">
    <source>
        <dbReference type="ARBA" id="ARBA00023014"/>
    </source>
</evidence>
<keyword evidence="2" id="KW-0004">4Fe-4S</keyword>
<dbReference type="AlphaFoldDB" id="A0A239B2V4"/>
<dbReference type="GO" id="GO:0051539">
    <property type="term" value="F:4 iron, 4 sulfur cluster binding"/>
    <property type="evidence" value="ECO:0007669"/>
    <property type="project" value="UniProtKB-KW"/>
</dbReference>
<dbReference type="CDD" id="cd01335">
    <property type="entry name" value="Radical_SAM"/>
    <property type="match status" value="1"/>
</dbReference>
<dbReference type="OrthoDB" id="9764628at2"/>
<sequence length="425" mass="47110">MSTAKHIEPCLVYADERGNIYDHPDLLMLCRRGSELTLPRPDELIPLPEDSEFFLLPGRGALGLDPATGQVEELEELAVAVFASPAHTLSASAAYQARPGAPVLPLFAYGAVGFYEGRFYVCARRVDQDRRQEFACVPRERIEAGARKLLAEFPKNRLVRHLTGCALTYGCPAAKNLALGRFEAPLPTSRTCNARCVGCISHQPEDSGFPSNQNRITFKPTEREIVEVMLRHQGKERRPIYSFGQGCEGEPLTEAALLGASIARFRKQGGRGTVNINTNASLPGTLPELRSAGLDSIRVSLNSVRKGPYEAYYRPNGYRFEDVLESIRAAKGLGMFVSLNLLYFPGVTDCENEWDALDAVVRETRLDLIQLRNLNLDPELAMRLLGGFDSGPCMGLANFMKRLRKSNPHLRFGYFNPYLEPEGGQ</sequence>
<evidence type="ECO:0000256" key="2">
    <source>
        <dbReference type="ARBA" id="ARBA00022485"/>
    </source>
</evidence>
<dbReference type="Gene3D" id="3.20.20.70">
    <property type="entry name" value="Aldolase class I"/>
    <property type="match status" value="1"/>
</dbReference>
<dbReference type="SFLD" id="SFLDS00029">
    <property type="entry name" value="Radical_SAM"/>
    <property type="match status" value="1"/>
</dbReference>
<dbReference type="SUPFAM" id="SSF102114">
    <property type="entry name" value="Radical SAM enzymes"/>
    <property type="match status" value="1"/>
</dbReference>
<evidence type="ECO:0000313" key="8">
    <source>
        <dbReference type="EMBL" id="SNS01941.1"/>
    </source>
</evidence>